<dbReference type="RefSeq" id="WP_170245936.1">
    <property type="nucleotide sequence ID" value="NZ_VNIA01000002.1"/>
</dbReference>
<protein>
    <submittedName>
        <fullName evidence="2">Uncharacterized protein</fullName>
    </submittedName>
</protein>
<keyword evidence="1" id="KW-0472">Membrane</keyword>
<evidence type="ECO:0000313" key="2">
    <source>
        <dbReference type="EMBL" id="TYP98933.1"/>
    </source>
</evidence>
<keyword evidence="1" id="KW-1133">Transmembrane helix</keyword>
<accession>A0A5S5DSN1</accession>
<dbReference type="EMBL" id="VNIA01000002">
    <property type="protein sequence ID" value="TYP98933.1"/>
    <property type="molecule type" value="Genomic_DNA"/>
</dbReference>
<reference evidence="2 3" key="1">
    <citation type="submission" date="2019-07" db="EMBL/GenBank/DDBJ databases">
        <title>Genomic Encyclopedia of Type Strains, Phase IV (KMG-IV): sequencing the most valuable type-strain genomes for metagenomic binning, comparative biology and taxonomic classification.</title>
        <authorList>
            <person name="Goeker M."/>
        </authorList>
    </citation>
    <scope>NUCLEOTIDE SEQUENCE [LARGE SCALE GENOMIC DNA]</scope>
    <source>
        <strain evidence="2 3">DSM 18961</strain>
    </source>
</reference>
<feature type="transmembrane region" description="Helical" evidence="1">
    <location>
        <begin position="24"/>
        <end position="44"/>
    </location>
</feature>
<dbReference type="Proteomes" id="UP000323136">
    <property type="component" value="Unassembled WGS sequence"/>
</dbReference>
<gene>
    <name evidence="2" type="ORF">C7447_102251</name>
</gene>
<dbReference type="AlphaFoldDB" id="A0A5S5DSN1"/>
<keyword evidence="3" id="KW-1185">Reference proteome</keyword>
<proteinExistence type="predicted"/>
<evidence type="ECO:0000256" key="1">
    <source>
        <dbReference type="SAM" id="Phobius"/>
    </source>
</evidence>
<sequence>METIKKYWAQFIAFMSKEWQGVQLWYWFGALLGLIIGVLSLLFTSSKPRVVKAKKRS</sequence>
<keyword evidence="1" id="KW-0812">Transmembrane</keyword>
<comment type="caution">
    <text evidence="2">The sequence shown here is derived from an EMBL/GenBank/DDBJ whole genome shotgun (WGS) entry which is preliminary data.</text>
</comment>
<evidence type="ECO:0000313" key="3">
    <source>
        <dbReference type="Proteomes" id="UP000323136"/>
    </source>
</evidence>
<name>A0A5S5DSN1_9FLAO</name>
<organism evidence="2 3">
    <name type="scientific">Tenacibaculum adriaticum</name>
    <dbReference type="NCBI Taxonomy" id="413713"/>
    <lineage>
        <taxon>Bacteria</taxon>
        <taxon>Pseudomonadati</taxon>
        <taxon>Bacteroidota</taxon>
        <taxon>Flavobacteriia</taxon>
        <taxon>Flavobacteriales</taxon>
        <taxon>Flavobacteriaceae</taxon>
        <taxon>Tenacibaculum</taxon>
    </lineage>
</organism>